<sequence length="116" mass="12638">MLTKFAVAGEAAALTEFWSQRVLTTANGNLFKVAKGTRSTNWHAHDDQDETFLLLSGEMTVQLRDGDVRLLPGDLLVIPRGVEHCPRVEGDEAHFLLIGPDVTSNAAGGKPDWSHT</sequence>
<dbReference type="Gene3D" id="2.60.120.10">
    <property type="entry name" value="Jelly Rolls"/>
    <property type="match status" value="1"/>
</dbReference>
<organism evidence="2 3">
    <name type="scientific">Paractinoplanes ovalisporus</name>
    <dbReference type="NCBI Taxonomy" id="2810368"/>
    <lineage>
        <taxon>Bacteria</taxon>
        <taxon>Bacillati</taxon>
        <taxon>Actinomycetota</taxon>
        <taxon>Actinomycetes</taxon>
        <taxon>Micromonosporales</taxon>
        <taxon>Micromonosporaceae</taxon>
        <taxon>Paractinoplanes</taxon>
    </lineage>
</organism>
<dbReference type="InterPro" id="IPR052044">
    <property type="entry name" value="PKS_Associated_Protein"/>
</dbReference>
<evidence type="ECO:0000313" key="3">
    <source>
        <dbReference type="Proteomes" id="UP000632138"/>
    </source>
</evidence>
<keyword evidence="3" id="KW-1185">Reference proteome</keyword>
<proteinExistence type="predicted"/>
<dbReference type="InterPro" id="IPR013096">
    <property type="entry name" value="Cupin_2"/>
</dbReference>
<name>A0ABS2AF65_9ACTN</name>
<comment type="caution">
    <text evidence="2">The sequence shown here is derived from an EMBL/GenBank/DDBJ whole genome shotgun (WGS) entry which is preliminary data.</text>
</comment>
<dbReference type="InterPro" id="IPR011051">
    <property type="entry name" value="RmlC_Cupin_sf"/>
</dbReference>
<dbReference type="PANTHER" id="PTHR36114:SF1">
    <property type="entry name" value="16.7 KDA PROTEIN IN WHIE LOCUS"/>
    <property type="match status" value="1"/>
</dbReference>
<feature type="domain" description="Cupin type-2" evidence="1">
    <location>
        <begin position="30"/>
        <end position="94"/>
    </location>
</feature>
<evidence type="ECO:0000259" key="1">
    <source>
        <dbReference type="Pfam" id="PF07883"/>
    </source>
</evidence>
<protein>
    <submittedName>
        <fullName evidence="2">Cupin domain-containing protein</fullName>
    </submittedName>
</protein>
<dbReference type="PANTHER" id="PTHR36114">
    <property type="entry name" value="16.7 KDA PROTEIN IN WHIE LOCUS"/>
    <property type="match status" value="1"/>
</dbReference>
<accession>A0ABS2AF65</accession>
<dbReference type="Proteomes" id="UP000632138">
    <property type="component" value="Unassembled WGS sequence"/>
</dbReference>
<dbReference type="RefSeq" id="WP_203378479.1">
    <property type="nucleotide sequence ID" value="NZ_JAENHP010000007.1"/>
</dbReference>
<dbReference type="CDD" id="cd02226">
    <property type="entry name" value="cupin_YdbB-like"/>
    <property type="match status" value="1"/>
</dbReference>
<reference evidence="2 3" key="1">
    <citation type="submission" date="2021-01" db="EMBL/GenBank/DDBJ databases">
        <title>Actinoplanes sp. nov. LDG1-06 isolated from lichen.</title>
        <authorList>
            <person name="Saeng-In P."/>
            <person name="Phongsopitanun W."/>
            <person name="Kanchanasin P."/>
            <person name="Yuki M."/>
            <person name="Kudo T."/>
            <person name="Ohkuma M."/>
            <person name="Tanasupawat S."/>
        </authorList>
    </citation>
    <scope>NUCLEOTIDE SEQUENCE [LARGE SCALE GENOMIC DNA]</scope>
    <source>
        <strain evidence="2 3">LDG1-06</strain>
    </source>
</reference>
<gene>
    <name evidence="2" type="ORF">JIG36_23245</name>
</gene>
<dbReference type="InterPro" id="IPR014710">
    <property type="entry name" value="RmlC-like_jellyroll"/>
</dbReference>
<dbReference type="EMBL" id="JAENHP010000007">
    <property type="protein sequence ID" value="MBM2618476.1"/>
    <property type="molecule type" value="Genomic_DNA"/>
</dbReference>
<dbReference type="SUPFAM" id="SSF51182">
    <property type="entry name" value="RmlC-like cupins"/>
    <property type="match status" value="1"/>
</dbReference>
<evidence type="ECO:0000313" key="2">
    <source>
        <dbReference type="EMBL" id="MBM2618476.1"/>
    </source>
</evidence>
<dbReference type="Pfam" id="PF07883">
    <property type="entry name" value="Cupin_2"/>
    <property type="match status" value="1"/>
</dbReference>